<comment type="subcellular location">
    <subcellularLocation>
        <location evidence="1">Nucleus</location>
    </subcellularLocation>
</comment>
<evidence type="ECO:0000313" key="4">
    <source>
        <dbReference type="EMBL" id="KAK4353268.1"/>
    </source>
</evidence>
<comment type="caution">
    <text evidence="4">The sequence shown here is derived from an EMBL/GenBank/DDBJ whole genome shotgun (WGS) entry which is preliminary data.</text>
</comment>
<proteinExistence type="predicted"/>
<evidence type="ECO:0000256" key="3">
    <source>
        <dbReference type="SAM" id="MobiDB-lite"/>
    </source>
</evidence>
<protein>
    <submittedName>
        <fullName evidence="4">Uncharacterized protein</fullName>
    </submittedName>
</protein>
<gene>
    <name evidence="4" type="ORF">RND71_028786</name>
</gene>
<evidence type="ECO:0000313" key="5">
    <source>
        <dbReference type="Proteomes" id="UP001291623"/>
    </source>
</evidence>
<name>A0AAE1RLX0_9SOLA</name>
<dbReference type="GO" id="GO:0006950">
    <property type="term" value="P:response to stress"/>
    <property type="evidence" value="ECO:0007669"/>
    <property type="project" value="UniProtKB-ARBA"/>
</dbReference>
<keyword evidence="2" id="KW-0539">Nucleus</keyword>
<feature type="region of interest" description="Disordered" evidence="3">
    <location>
        <begin position="46"/>
        <end position="66"/>
    </location>
</feature>
<dbReference type="GO" id="GO:0005634">
    <property type="term" value="C:nucleus"/>
    <property type="evidence" value="ECO:0007669"/>
    <property type="project" value="UniProtKB-SubCell"/>
</dbReference>
<keyword evidence="5" id="KW-1185">Reference proteome</keyword>
<accession>A0AAE1RLX0</accession>
<dbReference type="PANTHER" id="PTHR33172">
    <property type="entry name" value="OS08G0516900 PROTEIN"/>
    <property type="match status" value="1"/>
</dbReference>
<reference evidence="4" key="1">
    <citation type="submission" date="2023-12" db="EMBL/GenBank/DDBJ databases">
        <title>Genome assembly of Anisodus tanguticus.</title>
        <authorList>
            <person name="Wang Y.-J."/>
        </authorList>
    </citation>
    <scope>NUCLEOTIDE SEQUENCE</scope>
    <source>
        <strain evidence="4">KB-2021</strain>
        <tissue evidence="4">Leaf</tissue>
    </source>
</reference>
<sequence>MSVSMMMEKREVEGSSGFMHALNSHKGDERYFGGNKKMKINEDKVLNSSCSSSSSSIGKNSDVSEGSMEKIDDSEEVQSCYKGPLSSMEALQEVLPIRKGISRFYNGKSKSFTSLREASTSSSMKELAKPENAYIKKRRNILACGLAWESNKNRGGISKRVTNSSRTTLALAAAAAVNCSSGLSNICENSTNSFSRSPAPFVSPLNPHFKEYNVHNYRNVSNNSPPLSRESFLGWRSFSLADLQQCEFVSVTRSPVVITKVEKEPLNFQDLDELCKNFQGILIFLAGKSLRDIVNRSIKIEMCWD</sequence>
<dbReference type="InterPro" id="IPR051992">
    <property type="entry name" value="OxStress_Response_Reg"/>
</dbReference>
<dbReference type="AlphaFoldDB" id="A0AAE1RLX0"/>
<evidence type="ECO:0000256" key="1">
    <source>
        <dbReference type="ARBA" id="ARBA00004123"/>
    </source>
</evidence>
<dbReference type="PANTHER" id="PTHR33172:SF37">
    <property type="entry name" value="PROTEIN OXIDATIVE STRESS 3 LIKE 1"/>
    <property type="match status" value="1"/>
</dbReference>
<dbReference type="EMBL" id="JAVYJV010000015">
    <property type="protein sequence ID" value="KAK4353268.1"/>
    <property type="molecule type" value="Genomic_DNA"/>
</dbReference>
<organism evidence="4 5">
    <name type="scientific">Anisodus tanguticus</name>
    <dbReference type="NCBI Taxonomy" id="243964"/>
    <lineage>
        <taxon>Eukaryota</taxon>
        <taxon>Viridiplantae</taxon>
        <taxon>Streptophyta</taxon>
        <taxon>Embryophyta</taxon>
        <taxon>Tracheophyta</taxon>
        <taxon>Spermatophyta</taxon>
        <taxon>Magnoliopsida</taxon>
        <taxon>eudicotyledons</taxon>
        <taxon>Gunneridae</taxon>
        <taxon>Pentapetalae</taxon>
        <taxon>asterids</taxon>
        <taxon>lamiids</taxon>
        <taxon>Solanales</taxon>
        <taxon>Solanaceae</taxon>
        <taxon>Solanoideae</taxon>
        <taxon>Hyoscyameae</taxon>
        <taxon>Anisodus</taxon>
    </lineage>
</organism>
<dbReference type="Proteomes" id="UP001291623">
    <property type="component" value="Unassembled WGS sequence"/>
</dbReference>
<evidence type="ECO:0000256" key="2">
    <source>
        <dbReference type="ARBA" id="ARBA00023242"/>
    </source>
</evidence>